<evidence type="ECO:0008006" key="3">
    <source>
        <dbReference type="Google" id="ProtNLM"/>
    </source>
</evidence>
<protein>
    <recommendedName>
        <fullName evidence="3">DAC domain-containing protein</fullName>
    </recommendedName>
</protein>
<evidence type="ECO:0000313" key="1">
    <source>
        <dbReference type="EMBL" id="MFE4107869.1"/>
    </source>
</evidence>
<organism evidence="1 2">
    <name type="scientific">Almyronema epifaneia S1</name>
    <dbReference type="NCBI Taxonomy" id="2991925"/>
    <lineage>
        <taxon>Bacteria</taxon>
        <taxon>Bacillati</taxon>
        <taxon>Cyanobacteriota</taxon>
        <taxon>Cyanophyceae</taxon>
        <taxon>Nodosilineales</taxon>
        <taxon>Nodosilineaceae</taxon>
        <taxon>Almyronema</taxon>
        <taxon>Almyronema epifaneia</taxon>
    </lineage>
</organism>
<dbReference type="EMBL" id="JBHZOL010000095">
    <property type="protein sequence ID" value="MFE4107869.1"/>
    <property type="molecule type" value="Genomic_DNA"/>
</dbReference>
<accession>A0ABW6II31</accession>
<reference evidence="1 2" key="1">
    <citation type="submission" date="2024-10" db="EMBL/GenBank/DDBJ databases">
        <authorList>
            <person name="Ratan Roy A."/>
            <person name="Morales Sandoval P.H."/>
            <person name="De Los Santos Villalobos S."/>
            <person name="Chakraborty S."/>
            <person name="Mukherjee J."/>
        </authorList>
    </citation>
    <scope>NUCLEOTIDE SEQUENCE [LARGE SCALE GENOMIC DNA]</scope>
    <source>
        <strain evidence="1 2">S1</strain>
    </source>
</reference>
<dbReference type="Proteomes" id="UP001600165">
    <property type="component" value="Unassembled WGS sequence"/>
</dbReference>
<sequence>MLRKLTRGHADCIPSSSASIHWLKQRVVRRVVKNLRSAKTLVTTLAADSTPSKQAFALIYRYRDLMLVQPSTPSSIAPAQKIAQCRLLLGREQYSPCHIVVADVEKRLAAIALDGKFYSFFKSVPEGSKALKIAAILSGRGEEVVITQTPKGYAAWLQEPGAQLAPAKQMRPISPVFGPSPCTVLRDRALFQPCRLSVSDLAAPLVGIQFQDSLYSLYRKEKNADEAIKIAAKLSQHSDEVVVICAKENYVICVLEPTAVIFSDD</sequence>
<keyword evidence="2" id="KW-1185">Reference proteome</keyword>
<proteinExistence type="predicted"/>
<comment type="caution">
    <text evidence="1">The sequence shown here is derived from an EMBL/GenBank/DDBJ whole genome shotgun (WGS) entry which is preliminary data.</text>
</comment>
<gene>
    <name evidence="1" type="ORF">ACFVKH_16405</name>
</gene>
<evidence type="ECO:0000313" key="2">
    <source>
        <dbReference type="Proteomes" id="UP001600165"/>
    </source>
</evidence>
<name>A0ABW6II31_9CYAN</name>
<dbReference type="RefSeq" id="WP_377967005.1">
    <property type="nucleotide sequence ID" value="NZ_JBHZOL010000095.1"/>
</dbReference>